<dbReference type="Proteomes" id="UP000623967">
    <property type="component" value="Unassembled WGS sequence"/>
</dbReference>
<evidence type="ECO:0000313" key="1">
    <source>
        <dbReference type="EMBL" id="MBL4955138.1"/>
    </source>
</evidence>
<reference evidence="1 2" key="1">
    <citation type="submission" date="2021-01" db="EMBL/GenBank/DDBJ databases">
        <title>Genome public.</title>
        <authorList>
            <person name="Liu C."/>
            <person name="Sun Q."/>
        </authorList>
    </citation>
    <scope>NUCLEOTIDE SEQUENCE [LARGE SCALE GENOMIC DNA]</scope>
    <source>
        <strain evidence="1 2">YIM B02564</strain>
    </source>
</reference>
<organism evidence="1 2">
    <name type="scientific">Neobacillus paridis</name>
    <dbReference type="NCBI Taxonomy" id="2803862"/>
    <lineage>
        <taxon>Bacteria</taxon>
        <taxon>Bacillati</taxon>
        <taxon>Bacillota</taxon>
        <taxon>Bacilli</taxon>
        <taxon>Bacillales</taxon>
        <taxon>Bacillaceae</taxon>
        <taxon>Neobacillus</taxon>
    </lineage>
</organism>
<comment type="caution">
    <text evidence="1">The sequence shown here is derived from an EMBL/GenBank/DDBJ whole genome shotgun (WGS) entry which is preliminary data.</text>
</comment>
<proteinExistence type="predicted"/>
<gene>
    <name evidence="1" type="ORF">JK635_23595</name>
</gene>
<evidence type="ECO:0000313" key="2">
    <source>
        <dbReference type="Proteomes" id="UP000623967"/>
    </source>
</evidence>
<name>A0ABS1TX69_9BACI</name>
<dbReference type="EMBL" id="JAESWB010000389">
    <property type="protein sequence ID" value="MBL4955138.1"/>
    <property type="molecule type" value="Genomic_DNA"/>
</dbReference>
<sequence length="121" mass="13715">METVNNTPGSNSSDNGSLEQQFRYPEGMKVYGMIIDDRIPSPLVRVGLNALSKVDADLLVFLCLETDDIRDRTDWEELASEIRFGNGKQGAYEVRLVNSHEQLMHASLNMRVIRLPEYTVI</sequence>
<keyword evidence="2" id="KW-1185">Reference proteome</keyword>
<accession>A0ABS1TX69</accession>
<protein>
    <submittedName>
        <fullName evidence="1">Uncharacterized protein</fullName>
    </submittedName>
</protein>